<dbReference type="Pfam" id="PF12631">
    <property type="entry name" value="MnmE_helical"/>
    <property type="match status" value="1"/>
</dbReference>
<dbReference type="PANTHER" id="PTHR42714:SF2">
    <property type="entry name" value="TRNA MODIFICATION GTPASE GTPBP3, MITOCHONDRIAL"/>
    <property type="match status" value="1"/>
</dbReference>
<dbReference type="InterPro" id="IPR031168">
    <property type="entry name" value="G_TrmE"/>
</dbReference>
<feature type="binding site" evidence="10">
    <location>
        <begin position="232"/>
        <end position="237"/>
    </location>
    <ligand>
        <name>GTP</name>
        <dbReference type="ChEBI" id="CHEBI:37565"/>
    </ligand>
</feature>
<dbReference type="EC" id="3.6.-.-" evidence="10"/>
<comment type="similarity">
    <text evidence="1 10 11">Belongs to the TRAFAC class TrmE-Era-EngA-EngB-Septin-like GTPase superfamily. TrmE GTPase family.</text>
</comment>
<evidence type="ECO:0000256" key="7">
    <source>
        <dbReference type="ARBA" id="ARBA00022842"/>
    </source>
</evidence>
<keyword evidence="7 10" id="KW-0460">Magnesium</keyword>
<dbReference type="InterPro" id="IPR027417">
    <property type="entry name" value="P-loop_NTPase"/>
</dbReference>
<dbReference type="FunFam" id="3.40.50.300:FF:001376">
    <property type="entry name" value="tRNA modification GTPase MnmE"/>
    <property type="match status" value="1"/>
</dbReference>
<dbReference type="SUPFAM" id="SSF52540">
    <property type="entry name" value="P-loop containing nucleoside triphosphate hydrolases"/>
    <property type="match status" value="1"/>
</dbReference>
<keyword evidence="4 10" id="KW-0479">Metal-binding</keyword>
<feature type="binding site" evidence="10">
    <location>
        <position position="87"/>
    </location>
    <ligand>
        <name>(6S)-5-formyl-5,6,7,8-tetrahydrofolate</name>
        <dbReference type="ChEBI" id="CHEBI:57457"/>
    </ligand>
</feature>
<dbReference type="AlphaFoldDB" id="A0A2T5C3K5"/>
<dbReference type="InterPro" id="IPR027368">
    <property type="entry name" value="MnmE_dom2"/>
</dbReference>
<dbReference type="OrthoDB" id="9805918at2"/>
<dbReference type="InterPro" id="IPR027266">
    <property type="entry name" value="TrmE/GcvT-like"/>
</dbReference>
<dbReference type="Pfam" id="PF01926">
    <property type="entry name" value="MMR_HSR1"/>
    <property type="match status" value="1"/>
</dbReference>
<dbReference type="PANTHER" id="PTHR42714">
    <property type="entry name" value="TRNA MODIFICATION GTPASE GTPBP3"/>
    <property type="match status" value="1"/>
</dbReference>
<keyword evidence="8 10" id="KW-0630">Potassium</keyword>
<keyword evidence="2 10" id="KW-0963">Cytoplasm</keyword>
<dbReference type="GO" id="GO:0003924">
    <property type="term" value="F:GTPase activity"/>
    <property type="evidence" value="ECO:0007669"/>
    <property type="project" value="UniProtKB-UniRule"/>
</dbReference>
<dbReference type="InterPro" id="IPR018948">
    <property type="entry name" value="GTP-bd_TrmE_N"/>
</dbReference>
<dbReference type="Pfam" id="PF10396">
    <property type="entry name" value="TrmE_N"/>
    <property type="match status" value="1"/>
</dbReference>
<evidence type="ECO:0000256" key="2">
    <source>
        <dbReference type="ARBA" id="ARBA00022490"/>
    </source>
</evidence>
<keyword evidence="3 10" id="KW-0819">tRNA processing</keyword>
<dbReference type="HAMAP" id="MF_00379">
    <property type="entry name" value="GTPase_MnmE"/>
    <property type="match status" value="1"/>
</dbReference>
<dbReference type="PRINTS" id="PR00449">
    <property type="entry name" value="RASTRNSFRMNG"/>
</dbReference>
<evidence type="ECO:0000256" key="3">
    <source>
        <dbReference type="ARBA" id="ARBA00022694"/>
    </source>
</evidence>
<keyword evidence="5 10" id="KW-0547">Nucleotide-binding</keyword>
<keyword evidence="9 10" id="KW-0342">GTP-binding</keyword>
<protein>
    <recommendedName>
        <fullName evidence="10">tRNA modification GTPase MnmE</fullName>
        <ecNumber evidence="10">3.6.-.-</ecNumber>
    </recommendedName>
</protein>
<dbReference type="GO" id="GO:0005829">
    <property type="term" value="C:cytosol"/>
    <property type="evidence" value="ECO:0007669"/>
    <property type="project" value="TreeGrafter"/>
</dbReference>
<feature type="binding site" evidence="10">
    <location>
        <position position="251"/>
    </location>
    <ligand>
        <name>K(+)</name>
        <dbReference type="ChEBI" id="CHEBI:29103"/>
    </ligand>
</feature>
<feature type="binding site" evidence="10">
    <location>
        <position position="256"/>
    </location>
    <ligand>
        <name>K(+)</name>
        <dbReference type="ChEBI" id="CHEBI:29103"/>
    </ligand>
</feature>
<dbReference type="GO" id="GO:0046872">
    <property type="term" value="F:metal ion binding"/>
    <property type="evidence" value="ECO:0007669"/>
    <property type="project" value="UniProtKB-KW"/>
</dbReference>
<feature type="domain" description="TrmE-type G" evidence="12">
    <location>
        <begin position="222"/>
        <end position="387"/>
    </location>
</feature>
<keyword evidence="6 10" id="KW-0378">Hydrolase</keyword>
<dbReference type="InterPro" id="IPR025867">
    <property type="entry name" value="MnmE_helical"/>
</dbReference>
<feature type="binding site" evidence="10">
    <location>
        <position position="232"/>
    </location>
    <ligand>
        <name>K(+)</name>
        <dbReference type="ChEBI" id="CHEBI:29103"/>
    </ligand>
</feature>
<dbReference type="InterPro" id="IPR005225">
    <property type="entry name" value="Small_GTP-bd"/>
</dbReference>
<feature type="binding site" evidence="10">
    <location>
        <begin position="251"/>
        <end position="257"/>
    </location>
    <ligand>
        <name>GTP</name>
        <dbReference type="ChEBI" id="CHEBI:37565"/>
    </ligand>
</feature>
<evidence type="ECO:0000256" key="10">
    <source>
        <dbReference type="HAMAP-Rule" id="MF_00379"/>
    </source>
</evidence>
<feature type="binding site" evidence="10">
    <location>
        <begin position="276"/>
        <end position="279"/>
    </location>
    <ligand>
        <name>GTP</name>
        <dbReference type="ChEBI" id="CHEBI:37565"/>
    </ligand>
</feature>
<dbReference type="GO" id="GO:0005525">
    <property type="term" value="F:GTP binding"/>
    <property type="evidence" value="ECO:0007669"/>
    <property type="project" value="UniProtKB-UniRule"/>
</dbReference>
<dbReference type="EMBL" id="QAAD01000005">
    <property type="protein sequence ID" value="PTN09316.1"/>
    <property type="molecule type" value="Genomic_DNA"/>
</dbReference>
<dbReference type="PROSITE" id="PS51709">
    <property type="entry name" value="G_TRME"/>
    <property type="match status" value="1"/>
</dbReference>
<gene>
    <name evidence="10" type="primary">mnmE</name>
    <name evidence="10" type="synonym">trmE</name>
    <name evidence="13" type="ORF">C8N47_105157</name>
</gene>
<evidence type="ECO:0000256" key="6">
    <source>
        <dbReference type="ARBA" id="ARBA00022801"/>
    </source>
</evidence>
<dbReference type="NCBIfam" id="TIGR00450">
    <property type="entry name" value="mnmE_trmE_thdF"/>
    <property type="match status" value="1"/>
</dbReference>
<evidence type="ECO:0000313" key="13">
    <source>
        <dbReference type="EMBL" id="PTN09316.1"/>
    </source>
</evidence>
<reference evidence="13 14" key="1">
    <citation type="submission" date="2018-04" db="EMBL/GenBank/DDBJ databases">
        <title>Genomic Encyclopedia of Archaeal and Bacterial Type Strains, Phase II (KMG-II): from individual species to whole genera.</title>
        <authorList>
            <person name="Goeker M."/>
        </authorList>
    </citation>
    <scope>NUCLEOTIDE SEQUENCE [LARGE SCALE GENOMIC DNA]</scope>
    <source>
        <strain evidence="13 14">DSM 28823</strain>
    </source>
</reference>
<comment type="subcellular location">
    <subcellularLocation>
        <location evidence="10">Cytoplasm</location>
    </subcellularLocation>
</comment>
<evidence type="ECO:0000313" key="14">
    <source>
        <dbReference type="Proteomes" id="UP000243525"/>
    </source>
</evidence>
<dbReference type="GO" id="GO:0002098">
    <property type="term" value="P:tRNA wobble uridine modification"/>
    <property type="evidence" value="ECO:0007669"/>
    <property type="project" value="TreeGrafter"/>
</dbReference>
<accession>A0A2T5C3K5</accession>
<keyword evidence="14" id="KW-1185">Reference proteome</keyword>
<evidence type="ECO:0000259" key="12">
    <source>
        <dbReference type="PROSITE" id="PS51709"/>
    </source>
</evidence>
<dbReference type="RefSeq" id="WP_107821722.1">
    <property type="nucleotide sequence ID" value="NZ_OY782574.1"/>
</dbReference>
<comment type="caution">
    <text evidence="10">Lacks conserved residue(s) required for the propagation of feature annotation.</text>
</comment>
<name>A0A2T5C3K5_9BACT</name>
<dbReference type="InterPro" id="IPR004520">
    <property type="entry name" value="GTPase_MnmE"/>
</dbReference>
<comment type="subunit">
    <text evidence="10">Homodimer. Heterotetramer of two MnmE and two MnmG subunits.</text>
</comment>
<feature type="binding site" evidence="10">
    <location>
        <position position="236"/>
    </location>
    <ligand>
        <name>Mg(2+)</name>
        <dbReference type="ChEBI" id="CHEBI:18420"/>
    </ligand>
</feature>
<feature type="binding site" evidence="10">
    <location>
        <position position="465"/>
    </location>
    <ligand>
        <name>(6S)-5-formyl-5,6,7,8-tetrahydrofolate</name>
        <dbReference type="ChEBI" id="CHEBI:57457"/>
    </ligand>
</feature>
<evidence type="ECO:0000256" key="9">
    <source>
        <dbReference type="ARBA" id="ARBA00023134"/>
    </source>
</evidence>
<evidence type="ECO:0000256" key="1">
    <source>
        <dbReference type="ARBA" id="ARBA00011043"/>
    </source>
</evidence>
<comment type="cofactor">
    <cofactor evidence="10">
        <name>K(+)</name>
        <dbReference type="ChEBI" id="CHEBI:29103"/>
    </cofactor>
    <text evidence="10">Binds 1 potassium ion per subunit.</text>
</comment>
<feature type="binding site" evidence="10">
    <location>
        <position position="257"/>
    </location>
    <ligand>
        <name>Mg(2+)</name>
        <dbReference type="ChEBI" id="CHEBI:18420"/>
    </ligand>
</feature>
<dbReference type="FunFam" id="3.30.1360.120:FF:000003">
    <property type="entry name" value="tRNA modification GTPase MnmE"/>
    <property type="match status" value="1"/>
</dbReference>
<dbReference type="Gene3D" id="3.30.1360.120">
    <property type="entry name" value="Probable tRNA modification gtpase trme, domain 1"/>
    <property type="match status" value="1"/>
</dbReference>
<dbReference type="NCBIfam" id="NF003661">
    <property type="entry name" value="PRK05291.1-3"/>
    <property type="match status" value="1"/>
</dbReference>
<dbReference type="Proteomes" id="UP000243525">
    <property type="component" value="Unassembled WGS sequence"/>
</dbReference>
<proteinExistence type="inferred from homology"/>
<comment type="function">
    <text evidence="10">Exhibits a very high intrinsic GTPase hydrolysis rate. Involved in the addition of a carboxymethylaminomethyl (cmnm) group at the wobble position (U34) of certain tRNAs, forming tRNA-cmnm(5)s(2)U34.</text>
</comment>
<sequence length="465" mass="51042">MLDQATICAIATSPGMGAIATIRLSGDDAVKIADEVFQSVNKSKKLVDQKANTLHYGTISEGVEIIDEVVISLFRAPHSFTGEDIVEIGCHGSVYIQQRILQLLIKHGARMAKPGEFTQRAFLNGKMDLSQAEAVADLIASSNAANHKMALKQMRGGFSKEISKLRGQLLHFIAMVELELDFSEEDVEFADRKQLIQLTSDIQQLLSKLAKSFKLGNVLKNGVPVAIVGETNVGKSTLLNALLQEEKAIVSDIHGTTRDVIEDVINLDGTAFRFFDTAGIRETTDQIENLGIERSYNKLEQAEIVLLVTDLTNPIALISERIEKIRKRITDQELIIVGNKADVAGREKIAEMLGSINLGDQENIVFISAKQQQNLDSLVDLLKESANLQQAEGADVIVSNIRHYEALTQALEAVNRVIDGLHDGISGDFLAQDIRECLHYLGEITGEISNDEVLGHIFKNFCIGK</sequence>
<dbReference type="GO" id="GO:0030488">
    <property type="term" value="P:tRNA methylation"/>
    <property type="evidence" value="ECO:0007669"/>
    <property type="project" value="TreeGrafter"/>
</dbReference>
<feature type="binding site" evidence="10">
    <location>
        <position position="23"/>
    </location>
    <ligand>
        <name>(6S)-5-formyl-5,6,7,8-tetrahydrofolate</name>
        <dbReference type="ChEBI" id="CHEBI:57457"/>
    </ligand>
</feature>
<evidence type="ECO:0000256" key="4">
    <source>
        <dbReference type="ARBA" id="ARBA00022723"/>
    </source>
</evidence>
<feature type="binding site" evidence="10">
    <location>
        <position position="253"/>
    </location>
    <ligand>
        <name>K(+)</name>
        <dbReference type="ChEBI" id="CHEBI:29103"/>
    </ligand>
</feature>
<evidence type="ECO:0000256" key="5">
    <source>
        <dbReference type="ARBA" id="ARBA00022741"/>
    </source>
</evidence>
<comment type="caution">
    <text evidence="13">The sequence shown here is derived from an EMBL/GenBank/DDBJ whole genome shotgun (WGS) entry which is preliminary data.</text>
</comment>
<organism evidence="13 14">
    <name type="scientific">Mangrovibacterium marinum</name>
    <dbReference type="NCBI Taxonomy" id="1639118"/>
    <lineage>
        <taxon>Bacteria</taxon>
        <taxon>Pseudomonadati</taxon>
        <taxon>Bacteroidota</taxon>
        <taxon>Bacteroidia</taxon>
        <taxon>Marinilabiliales</taxon>
        <taxon>Prolixibacteraceae</taxon>
        <taxon>Mangrovibacterium</taxon>
    </lineage>
</organism>
<feature type="binding site" evidence="10">
    <location>
        <position position="126"/>
    </location>
    <ligand>
        <name>(6S)-5-formyl-5,6,7,8-tetrahydrofolate</name>
        <dbReference type="ChEBI" id="CHEBI:57457"/>
    </ligand>
</feature>
<dbReference type="SUPFAM" id="SSF116878">
    <property type="entry name" value="TrmE connector domain"/>
    <property type="match status" value="1"/>
</dbReference>
<evidence type="ECO:0000256" key="11">
    <source>
        <dbReference type="RuleBase" id="RU003313"/>
    </source>
</evidence>
<dbReference type="CDD" id="cd14858">
    <property type="entry name" value="TrmE_N"/>
    <property type="match status" value="1"/>
</dbReference>
<dbReference type="Gene3D" id="1.20.120.430">
    <property type="entry name" value="tRNA modification GTPase MnmE domain 2"/>
    <property type="match status" value="1"/>
</dbReference>
<evidence type="ECO:0000256" key="8">
    <source>
        <dbReference type="ARBA" id="ARBA00022958"/>
    </source>
</evidence>
<dbReference type="GO" id="GO:0042802">
    <property type="term" value="F:identical protein binding"/>
    <property type="evidence" value="ECO:0007669"/>
    <property type="project" value="UniProtKB-ARBA"/>
</dbReference>
<dbReference type="InterPro" id="IPR006073">
    <property type="entry name" value="GTP-bd"/>
</dbReference>
<feature type="binding site" evidence="10">
    <location>
        <begin position="339"/>
        <end position="342"/>
    </location>
    <ligand>
        <name>GTP</name>
        <dbReference type="ChEBI" id="CHEBI:37565"/>
    </ligand>
</feature>
<dbReference type="NCBIfam" id="TIGR00231">
    <property type="entry name" value="small_GTP"/>
    <property type="match status" value="1"/>
</dbReference>
<dbReference type="CDD" id="cd04164">
    <property type="entry name" value="trmE"/>
    <property type="match status" value="1"/>
</dbReference>
<dbReference type="Gene3D" id="3.40.50.300">
    <property type="entry name" value="P-loop containing nucleotide triphosphate hydrolases"/>
    <property type="match status" value="1"/>
</dbReference>